<name>A0A9W9KGR9_9EURO</name>
<dbReference type="Pfam" id="PF01266">
    <property type="entry name" value="DAO"/>
    <property type="match status" value="1"/>
</dbReference>
<reference evidence="3" key="1">
    <citation type="submission" date="2022-11" db="EMBL/GenBank/DDBJ databases">
        <authorList>
            <person name="Petersen C."/>
        </authorList>
    </citation>
    <scope>NUCLEOTIDE SEQUENCE</scope>
    <source>
        <strain evidence="3">IBT 34128</strain>
    </source>
</reference>
<dbReference type="RefSeq" id="XP_056514926.1">
    <property type="nucleotide sequence ID" value="XM_056653859.1"/>
</dbReference>
<evidence type="ECO:0000256" key="1">
    <source>
        <dbReference type="SAM" id="MobiDB-lite"/>
    </source>
</evidence>
<dbReference type="Gene3D" id="3.30.9.10">
    <property type="entry name" value="D-Amino Acid Oxidase, subunit A, domain 2"/>
    <property type="match status" value="1"/>
</dbReference>
<evidence type="ECO:0000313" key="4">
    <source>
        <dbReference type="Proteomes" id="UP001141434"/>
    </source>
</evidence>
<dbReference type="Gene3D" id="3.50.50.60">
    <property type="entry name" value="FAD/NAD(P)-binding domain"/>
    <property type="match status" value="1"/>
</dbReference>
<dbReference type="InterPro" id="IPR006076">
    <property type="entry name" value="FAD-dep_OxRdtase"/>
</dbReference>
<dbReference type="GO" id="GO:0005737">
    <property type="term" value="C:cytoplasm"/>
    <property type="evidence" value="ECO:0007669"/>
    <property type="project" value="TreeGrafter"/>
</dbReference>
<dbReference type="EMBL" id="JAPMSZ010000004">
    <property type="protein sequence ID" value="KAJ5105930.1"/>
    <property type="molecule type" value="Genomic_DNA"/>
</dbReference>
<dbReference type="AlphaFoldDB" id="A0A9W9KGR9"/>
<comment type="caution">
    <text evidence="3">The sequence shown here is derived from an EMBL/GenBank/DDBJ whole genome shotgun (WGS) entry which is preliminary data.</text>
</comment>
<proteinExistence type="predicted"/>
<keyword evidence="4" id="KW-1185">Reference proteome</keyword>
<dbReference type="PANTHER" id="PTHR13847:SF213">
    <property type="entry name" value="DEPENDENT OXIDOREDUCTASE, PUTATIVE-RELATED"/>
    <property type="match status" value="1"/>
</dbReference>
<dbReference type="InterPro" id="IPR036188">
    <property type="entry name" value="FAD/NAD-bd_sf"/>
</dbReference>
<feature type="region of interest" description="Disordered" evidence="1">
    <location>
        <begin position="275"/>
        <end position="313"/>
    </location>
</feature>
<reference evidence="3" key="2">
    <citation type="journal article" date="2023" name="IMA Fungus">
        <title>Comparative genomic study of the Penicillium genus elucidates a diverse pangenome and 15 lateral gene transfer events.</title>
        <authorList>
            <person name="Petersen C."/>
            <person name="Sorensen T."/>
            <person name="Nielsen M.R."/>
            <person name="Sondergaard T.E."/>
            <person name="Sorensen J.L."/>
            <person name="Fitzpatrick D.A."/>
            <person name="Frisvad J.C."/>
            <person name="Nielsen K.L."/>
        </authorList>
    </citation>
    <scope>NUCLEOTIDE SEQUENCE</scope>
    <source>
        <strain evidence="3">IBT 34128</strain>
    </source>
</reference>
<sequence length="313" mass="34297">MQAILSIIRNACLTLRALVSEISATKQCFDALLSRVSTLALPVPNPSNAFWQQYPPFPDLVNCQSQQLPGTADILIVGSGISGASVAYTALKQAHSHAHPQPPPRVVVLEARSICSGATGRNGGHIKCSAYLEYASLKARFGKERAKALLEFQLSHMPILLDLIQRNEELKCAEAREVQSVDTFTDEKTWVKTKRTVEEFRRDVPDLAGDVVIHEGVDACTEFGVDPQHCYGIITYKAATLWPYRFVTALYSSLLSAHPELISLEANTPATEIRVNPEDSERPFTVQTPPGEQFQQGTSSTPPTPSQRTLSPA</sequence>
<organism evidence="3 4">
    <name type="scientific">Penicillium alfredii</name>
    <dbReference type="NCBI Taxonomy" id="1506179"/>
    <lineage>
        <taxon>Eukaryota</taxon>
        <taxon>Fungi</taxon>
        <taxon>Dikarya</taxon>
        <taxon>Ascomycota</taxon>
        <taxon>Pezizomycotina</taxon>
        <taxon>Eurotiomycetes</taxon>
        <taxon>Eurotiomycetidae</taxon>
        <taxon>Eurotiales</taxon>
        <taxon>Aspergillaceae</taxon>
        <taxon>Penicillium</taxon>
    </lineage>
</organism>
<feature type="compositionally biased region" description="Low complexity" evidence="1">
    <location>
        <begin position="293"/>
        <end position="313"/>
    </location>
</feature>
<dbReference type="PANTHER" id="PTHR13847">
    <property type="entry name" value="SARCOSINE DEHYDROGENASE-RELATED"/>
    <property type="match status" value="1"/>
</dbReference>
<dbReference type="SUPFAM" id="SSF51905">
    <property type="entry name" value="FAD/NAD(P)-binding domain"/>
    <property type="match status" value="1"/>
</dbReference>
<evidence type="ECO:0000259" key="2">
    <source>
        <dbReference type="Pfam" id="PF01266"/>
    </source>
</evidence>
<dbReference type="GeneID" id="81393027"/>
<dbReference type="Proteomes" id="UP001141434">
    <property type="component" value="Unassembled WGS sequence"/>
</dbReference>
<evidence type="ECO:0000313" key="3">
    <source>
        <dbReference type="EMBL" id="KAJ5105930.1"/>
    </source>
</evidence>
<protein>
    <recommendedName>
        <fullName evidence="2">FAD dependent oxidoreductase domain-containing protein</fullName>
    </recommendedName>
</protein>
<gene>
    <name evidence="3" type="ORF">NUU61_003277</name>
</gene>
<dbReference type="OrthoDB" id="512662at2759"/>
<feature type="domain" description="FAD dependent oxidoreductase" evidence="2">
    <location>
        <begin position="73"/>
        <end position="293"/>
    </location>
</feature>
<accession>A0A9W9KGR9</accession>